<feature type="domain" description="NF-kappa-B-activating protein C-terminal" evidence="3">
    <location>
        <begin position="434"/>
        <end position="536"/>
    </location>
</feature>
<dbReference type="InterPro" id="IPR040466">
    <property type="entry name" value="NKAP"/>
</dbReference>
<feature type="compositionally biased region" description="Basic residues" evidence="2">
    <location>
        <begin position="279"/>
        <end position="290"/>
    </location>
</feature>
<evidence type="ECO:0000256" key="2">
    <source>
        <dbReference type="SAM" id="MobiDB-lite"/>
    </source>
</evidence>
<organism evidence="4 5">
    <name type="scientific">Lentinus tigrinus ALCF2SS1-6</name>
    <dbReference type="NCBI Taxonomy" id="1328759"/>
    <lineage>
        <taxon>Eukaryota</taxon>
        <taxon>Fungi</taxon>
        <taxon>Dikarya</taxon>
        <taxon>Basidiomycota</taxon>
        <taxon>Agaricomycotina</taxon>
        <taxon>Agaricomycetes</taxon>
        <taxon>Polyporales</taxon>
        <taxon>Polyporaceae</taxon>
        <taxon>Lentinus</taxon>
    </lineage>
</organism>
<dbReference type="PANTHER" id="PTHR13087">
    <property type="entry name" value="NF-KAPPA B ACTIVATING PROTEIN"/>
    <property type="match status" value="1"/>
</dbReference>
<accession>A0A5C2S3V6</accession>
<reference evidence="4" key="1">
    <citation type="journal article" date="2018" name="Genome Biol. Evol.">
        <title>Genomics and development of Lentinus tigrinus, a white-rot wood-decaying mushroom with dimorphic fruiting bodies.</title>
        <authorList>
            <person name="Wu B."/>
            <person name="Xu Z."/>
            <person name="Knudson A."/>
            <person name="Carlson A."/>
            <person name="Chen N."/>
            <person name="Kovaka S."/>
            <person name="LaButti K."/>
            <person name="Lipzen A."/>
            <person name="Pennachio C."/>
            <person name="Riley R."/>
            <person name="Schakwitz W."/>
            <person name="Umezawa K."/>
            <person name="Ohm R.A."/>
            <person name="Grigoriev I.V."/>
            <person name="Nagy L.G."/>
            <person name="Gibbons J."/>
            <person name="Hibbett D."/>
        </authorList>
    </citation>
    <scope>NUCLEOTIDE SEQUENCE [LARGE SCALE GENOMIC DNA]</scope>
    <source>
        <strain evidence="4">ALCF2SS1-6</strain>
    </source>
</reference>
<name>A0A5C2S3V6_9APHY</name>
<feature type="compositionally biased region" description="Gly residues" evidence="2">
    <location>
        <begin position="205"/>
        <end position="216"/>
    </location>
</feature>
<dbReference type="GO" id="GO:0010468">
    <property type="term" value="P:regulation of gene expression"/>
    <property type="evidence" value="ECO:0007669"/>
    <property type="project" value="TreeGrafter"/>
</dbReference>
<protein>
    <submittedName>
        <fullName evidence="4">DUF926-domain-containing protein</fullName>
    </submittedName>
</protein>
<feature type="compositionally biased region" description="Basic residues" evidence="2">
    <location>
        <begin position="304"/>
        <end position="313"/>
    </location>
</feature>
<dbReference type="OrthoDB" id="273141at2759"/>
<dbReference type="AlphaFoldDB" id="A0A5C2S3V6"/>
<evidence type="ECO:0000256" key="1">
    <source>
        <dbReference type="ARBA" id="ARBA00009313"/>
    </source>
</evidence>
<feature type="compositionally biased region" description="Basic and acidic residues" evidence="2">
    <location>
        <begin position="291"/>
        <end position="303"/>
    </location>
</feature>
<feature type="compositionally biased region" description="Polar residues" evidence="2">
    <location>
        <begin position="376"/>
        <end position="386"/>
    </location>
</feature>
<dbReference type="Proteomes" id="UP000313359">
    <property type="component" value="Unassembled WGS sequence"/>
</dbReference>
<proteinExistence type="inferred from homology"/>
<dbReference type="GO" id="GO:0003682">
    <property type="term" value="F:chromatin binding"/>
    <property type="evidence" value="ECO:0007669"/>
    <property type="project" value="InterPro"/>
</dbReference>
<evidence type="ECO:0000313" key="5">
    <source>
        <dbReference type="Proteomes" id="UP000313359"/>
    </source>
</evidence>
<feature type="compositionally biased region" description="Basic residues" evidence="2">
    <location>
        <begin position="251"/>
        <end position="261"/>
    </location>
</feature>
<feature type="compositionally biased region" description="Basic and acidic residues" evidence="2">
    <location>
        <begin position="38"/>
        <end position="123"/>
    </location>
</feature>
<sequence length="545" mass="63393">MAMVHPSRMGLVPQDPPTRPPRSPSPPPRTSKRRSRSRSVDSRRDRDRDEYGRDKGGERDRDRRDRERDRDGDRRDRDRERERDDERRSGHGDRSRRHDRDRARADDYFNDDRSKDKDTDKDRSRKRSRSRSVDRERDRERDERRERERDGGRGRRTSPEYEDYRRPLPGRGREDERDGRENGSAAGKAPWRQQENMYPARGGRGHGGGGYGGGGADFLESRRQQREASTITVWPPSPKAPTRVDSPTRDSKRHKKSHKRRRDSDSDTDSDDSEEERRRRERKERKKARKEKKDRERDRDREKDRHHRHRSRSGRYSDDEDDSDRERRRHRSSRSKSERRSASRRSVTRTKSPEQRPPSTPDEDEWVEKPVAGMVTSFSQPAQGGSASMPPPPVPSHAAGKGKAPADDEESDDEEVGPKPLVAQTSSRSKVDERQYGGALLRGEGSAMAAFLKDGTDERIPRRGEIGLSSDEIAAYESVGYVMSGSRHRRMNAVRMRKENQVISAEEKRGILKLQQEERERREAILREEFQQLVQEKLKSQGGTK</sequence>
<dbReference type="GO" id="GO:0005634">
    <property type="term" value="C:nucleus"/>
    <property type="evidence" value="ECO:0007669"/>
    <property type="project" value="TreeGrafter"/>
</dbReference>
<keyword evidence="5" id="KW-1185">Reference proteome</keyword>
<dbReference type="Pfam" id="PF06047">
    <property type="entry name" value="Nkap_C"/>
    <property type="match status" value="1"/>
</dbReference>
<dbReference type="EMBL" id="ML122280">
    <property type="protein sequence ID" value="RPD57534.1"/>
    <property type="molecule type" value="Genomic_DNA"/>
</dbReference>
<gene>
    <name evidence="4" type="ORF">L227DRAFT_594660</name>
</gene>
<dbReference type="STRING" id="1328759.A0A5C2S3V6"/>
<dbReference type="PANTHER" id="PTHR13087:SF0">
    <property type="entry name" value="NFKB ACTIVATING PROTEIN LIKE"/>
    <property type="match status" value="1"/>
</dbReference>
<feature type="region of interest" description="Disordered" evidence="2">
    <location>
        <begin position="1"/>
        <end position="439"/>
    </location>
</feature>
<comment type="similarity">
    <text evidence="1">Belongs to the NKAP family.</text>
</comment>
<feature type="compositionally biased region" description="Pro residues" evidence="2">
    <location>
        <begin position="14"/>
        <end position="29"/>
    </location>
</feature>
<dbReference type="InterPro" id="IPR009269">
    <property type="entry name" value="NKAP_C"/>
</dbReference>
<feature type="compositionally biased region" description="Basic and acidic residues" evidence="2">
    <location>
        <begin position="131"/>
        <end position="181"/>
    </location>
</feature>
<evidence type="ECO:0000259" key="3">
    <source>
        <dbReference type="Pfam" id="PF06047"/>
    </source>
</evidence>
<evidence type="ECO:0000313" key="4">
    <source>
        <dbReference type="EMBL" id="RPD57534.1"/>
    </source>
</evidence>